<comment type="function">
    <text evidence="12">Cytochrome bo(3) ubiquinol terminal oxidase is the component of the aerobic respiratory chain of E.coli that predominates when cells are grown at high aeration. Has proton pump activity across the membrane in addition to electron transfer, pumping 2 protons/electron.</text>
</comment>
<dbReference type="GO" id="GO:0009319">
    <property type="term" value="C:cytochrome o ubiquinol oxidase complex"/>
    <property type="evidence" value="ECO:0007669"/>
    <property type="project" value="TreeGrafter"/>
</dbReference>
<dbReference type="STRING" id="594679.SD28_00805"/>
<dbReference type="GO" id="GO:0015990">
    <property type="term" value="P:electron transport coupled proton transport"/>
    <property type="evidence" value="ECO:0007669"/>
    <property type="project" value="InterPro"/>
</dbReference>
<evidence type="ECO:0000256" key="1">
    <source>
        <dbReference type="ARBA" id="ARBA00004651"/>
    </source>
</evidence>
<keyword evidence="5" id="KW-0813">Transport</keyword>
<dbReference type="PANTHER" id="PTHR36835">
    <property type="entry name" value="CYTOCHROME BO(3) UBIQUINOL OXIDASE SUBUNIT 4"/>
    <property type="match status" value="1"/>
</dbReference>
<organism evidence="18 19">
    <name type="scientific">Allofrancisella guangzhouensis</name>
    <dbReference type="NCBI Taxonomy" id="594679"/>
    <lineage>
        <taxon>Bacteria</taxon>
        <taxon>Pseudomonadati</taxon>
        <taxon>Pseudomonadota</taxon>
        <taxon>Gammaproteobacteria</taxon>
        <taxon>Thiotrichales</taxon>
        <taxon>Francisellaceae</taxon>
        <taxon>Allofrancisella</taxon>
    </lineage>
</organism>
<dbReference type="InterPro" id="IPR050968">
    <property type="entry name" value="Cytochrome_c_oxidase_bac_sub4"/>
</dbReference>
<evidence type="ECO:0000313" key="18">
    <source>
        <dbReference type="EMBL" id="AJC48304.1"/>
    </source>
</evidence>
<dbReference type="EMBL" id="CP010427">
    <property type="protein sequence ID" value="AJC48304.1"/>
    <property type="molecule type" value="Genomic_DNA"/>
</dbReference>
<evidence type="ECO:0000256" key="8">
    <source>
        <dbReference type="ARBA" id="ARBA00022982"/>
    </source>
</evidence>
<dbReference type="GO" id="GO:0019646">
    <property type="term" value="P:aerobic electron transport chain"/>
    <property type="evidence" value="ECO:0007669"/>
    <property type="project" value="TreeGrafter"/>
</dbReference>
<evidence type="ECO:0000256" key="10">
    <source>
        <dbReference type="ARBA" id="ARBA00023002"/>
    </source>
</evidence>
<keyword evidence="11 17" id="KW-0472">Membrane</keyword>
<dbReference type="GO" id="GO:0005886">
    <property type="term" value="C:plasma membrane"/>
    <property type="evidence" value="ECO:0007669"/>
    <property type="project" value="UniProtKB-SubCell"/>
</dbReference>
<evidence type="ECO:0000256" key="3">
    <source>
        <dbReference type="ARBA" id="ARBA00011700"/>
    </source>
</evidence>
<dbReference type="InterPro" id="IPR014210">
    <property type="entry name" value="Cyt_o_ubiqinol_oxidase_su4"/>
</dbReference>
<keyword evidence="19" id="KW-1185">Reference proteome</keyword>
<evidence type="ECO:0000256" key="17">
    <source>
        <dbReference type="SAM" id="Phobius"/>
    </source>
</evidence>
<comment type="subcellular location">
    <subcellularLocation>
        <location evidence="1">Cell membrane</location>
        <topology evidence="1">Multi-pass membrane protein</topology>
    </subcellularLocation>
</comment>
<dbReference type="AlphaFoldDB" id="A0A0A8E2W6"/>
<evidence type="ECO:0000256" key="9">
    <source>
        <dbReference type="ARBA" id="ARBA00022989"/>
    </source>
</evidence>
<protein>
    <recommendedName>
        <fullName evidence="4">Cytochrome bo(3) ubiquinol oxidase subunit 4</fullName>
    </recommendedName>
    <alternativeName>
        <fullName evidence="16">Cytochrome o ubiquinol oxidase subunit 4</fullName>
    </alternativeName>
    <alternativeName>
        <fullName evidence="13">Oxidase bo(3) subunit 4</fullName>
    </alternativeName>
    <alternativeName>
        <fullName evidence="14">Ubiquinol oxidase polypeptide IV</fullName>
    </alternativeName>
    <alternativeName>
        <fullName evidence="15">Ubiquinol oxidase subunit 4</fullName>
    </alternativeName>
</protein>
<feature type="transmembrane region" description="Helical" evidence="17">
    <location>
        <begin position="20"/>
        <end position="41"/>
    </location>
</feature>
<evidence type="ECO:0000256" key="15">
    <source>
        <dbReference type="ARBA" id="ARBA00031887"/>
    </source>
</evidence>
<feature type="transmembrane region" description="Helical" evidence="17">
    <location>
        <begin position="81"/>
        <end position="103"/>
    </location>
</feature>
<proteinExistence type="inferred from homology"/>
<dbReference type="InterPro" id="IPR005171">
    <property type="entry name" value="Cyt_c_oxidase_su4_prok"/>
</dbReference>
<keyword evidence="7 17" id="KW-0812">Transmembrane</keyword>
<evidence type="ECO:0000256" key="5">
    <source>
        <dbReference type="ARBA" id="ARBA00022448"/>
    </source>
</evidence>
<reference evidence="18 19" key="1">
    <citation type="submission" date="2014-12" db="EMBL/GenBank/DDBJ databases">
        <title>Complete genome sequence of Francisella guanzhouensis strain 08HL01032 isolated from air-conditioning system in China.</title>
        <authorList>
            <person name="Svensson D."/>
            <person name="Ohrman C."/>
            <person name="Backman S."/>
            <person name="Karlsson E."/>
            <person name="Nilsson E."/>
            <person name="Bystrom M."/>
            <person name="Larkeryd A."/>
            <person name="Stenberg P."/>
            <person name="Scholtz H.C."/>
            <person name="Forsman M."/>
            <person name="Sjodin A."/>
        </authorList>
    </citation>
    <scope>NUCLEOTIDE SEQUENCE [LARGE SCALE GENOMIC DNA]</scope>
    <source>
        <strain evidence="18 19">08HL01032</strain>
    </source>
</reference>
<dbReference type="NCBIfam" id="TIGR02847">
    <property type="entry name" value="CyoD"/>
    <property type="match status" value="1"/>
</dbReference>
<dbReference type="GO" id="GO:0015078">
    <property type="term" value="F:proton transmembrane transporter activity"/>
    <property type="evidence" value="ECO:0007669"/>
    <property type="project" value="TreeGrafter"/>
</dbReference>
<dbReference type="KEGG" id="fgu:SD28_00805"/>
<evidence type="ECO:0000256" key="6">
    <source>
        <dbReference type="ARBA" id="ARBA00022475"/>
    </source>
</evidence>
<keyword evidence="8" id="KW-0249">Electron transport</keyword>
<evidence type="ECO:0000256" key="14">
    <source>
        <dbReference type="ARBA" id="ARBA00030211"/>
    </source>
</evidence>
<dbReference type="Pfam" id="PF03626">
    <property type="entry name" value="COX4_pro"/>
    <property type="match status" value="1"/>
</dbReference>
<evidence type="ECO:0000256" key="2">
    <source>
        <dbReference type="ARBA" id="ARBA00008079"/>
    </source>
</evidence>
<dbReference type="RefSeq" id="WP_039123152.1">
    <property type="nucleotide sequence ID" value="NZ_CP010427.1"/>
</dbReference>
<evidence type="ECO:0000256" key="11">
    <source>
        <dbReference type="ARBA" id="ARBA00023136"/>
    </source>
</evidence>
<evidence type="ECO:0000256" key="16">
    <source>
        <dbReference type="ARBA" id="ARBA00032185"/>
    </source>
</evidence>
<dbReference type="HOGENOM" id="CLU_140945_1_1_6"/>
<comment type="subunit">
    <text evidence="3">Heterooctamer of two A chains, two B chains, two C chains and two D chains.</text>
</comment>
<keyword evidence="6" id="KW-1003">Cell membrane</keyword>
<dbReference type="Proteomes" id="UP000031104">
    <property type="component" value="Chromosome"/>
</dbReference>
<evidence type="ECO:0000256" key="7">
    <source>
        <dbReference type="ARBA" id="ARBA00022692"/>
    </source>
</evidence>
<evidence type="ECO:0000256" key="4">
    <source>
        <dbReference type="ARBA" id="ARBA00014689"/>
    </source>
</evidence>
<feature type="transmembrane region" description="Helical" evidence="17">
    <location>
        <begin position="48"/>
        <end position="69"/>
    </location>
</feature>
<evidence type="ECO:0000256" key="13">
    <source>
        <dbReference type="ARBA" id="ARBA00030071"/>
    </source>
</evidence>
<comment type="similarity">
    <text evidence="2">Belongs to the cytochrome c oxidase bacterial subunit 4 family.</text>
</comment>
<dbReference type="OrthoDB" id="2375888at2"/>
<sequence length="110" mass="12285">MAKEHLYDHETGAAYGTHKSYIQGFVLSIIITTIAFVLVGFKLLSPGALCVSVAILALIQLFVQLVFFLHLNTDSKARWNLISAIFALIVVFIVVAGTIWIMFDLYDMMM</sequence>
<evidence type="ECO:0000256" key="12">
    <source>
        <dbReference type="ARBA" id="ARBA00025694"/>
    </source>
</evidence>
<keyword evidence="9 17" id="KW-1133">Transmembrane helix</keyword>
<keyword evidence="10" id="KW-0560">Oxidoreductase</keyword>
<dbReference type="GO" id="GO:0009486">
    <property type="term" value="F:cytochrome bo3 ubiquinol oxidase activity"/>
    <property type="evidence" value="ECO:0007669"/>
    <property type="project" value="InterPro"/>
</dbReference>
<dbReference type="PANTHER" id="PTHR36835:SF1">
    <property type="entry name" value="CYTOCHROME BO(3) UBIQUINOL OXIDASE SUBUNIT 4"/>
    <property type="match status" value="1"/>
</dbReference>
<accession>A0A0A8E2W6</accession>
<gene>
    <name evidence="18" type="ORF">SD28_00805</name>
</gene>
<evidence type="ECO:0000313" key="19">
    <source>
        <dbReference type="Proteomes" id="UP000031104"/>
    </source>
</evidence>
<name>A0A0A8E2W6_9GAMM</name>